<organism evidence="1 2">
    <name type="scientific">Mucilaginibacter paludis DSM 18603</name>
    <dbReference type="NCBI Taxonomy" id="714943"/>
    <lineage>
        <taxon>Bacteria</taxon>
        <taxon>Pseudomonadati</taxon>
        <taxon>Bacteroidota</taxon>
        <taxon>Sphingobacteriia</taxon>
        <taxon>Sphingobacteriales</taxon>
        <taxon>Sphingobacteriaceae</taxon>
        <taxon>Mucilaginibacter</taxon>
    </lineage>
</organism>
<dbReference type="InterPro" id="IPR010281">
    <property type="entry name" value="DUF885"/>
</dbReference>
<name>H1Y9F9_9SPHI</name>
<dbReference type="PANTHER" id="PTHR33361:SF15">
    <property type="entry name" value="DUF885 FAMILY LIPOPROTEIN"/>
    <property type="match status" value="1"/>
</dbReference>
<dbReference type="Proteomes" id="UP000002774">
    <property type="component" value="Chromosome"/>
</dbReference>
<evidence type="ECO:0008006" key="3">
    <source>
        <dbReference type="Google" id="ProtNLM"/>
    </source>
</evidence>
<proteinExistence type="predicted"/>
<protein>
    <recommendedName>
        <fullName evidence="3">Lipoprotein</fullName>
    </recommendedName>
</protein>
<dbReference type="PANTHER" id="PTHR33361">
    <property type="entry name" value="GLR0591 PROTEIN"/>
    <property type="match status" value="1"/>
</dbReference>
<dbReference type="RefSeq" id="WP_008511464.1">
    <property type="nucleotide sequence ID" value="NZ_CM001403.1"/>
</dbReference>
<dbReference type="HOGENOM" id="CLU_028527_0_0_10"/>
<keyword evidence="2" id="KW-1185">Reference proteome</keyword>
<evidence type="ECO:0000313" key="1">
    <source>
        <dbReference type="EMBL" id="EHQ29964.1"/>
    </source>
</evidence>
<evidence type="ECO:0000313" key="2">
    <source>
        <dbReference type="Proteomes" id="UP000002774"/>
    </source>
</evidence>
<dbReference type="STRING" id="714943.Mucpa_5899"/>
<dbReference type="Pfam" id="PF05960">
    <property type="entry name" value="DUF885"/>
    <property type="match status" value="1"/>
</dbReference>
<sequence>MKNYLLGILLVLTIVGCKKDGTQTQEESSPFDKFKQQFIDGLWKHNPDWASSVGYHQYDSVLVLPNDASRADQVAFIKSQQSQLAGFDIKKLPAANQIDYHLIQNQIQSSLWQIDTLKAYQWDPSSYNIIGNFAFILNENYAPLPKRVKSFYEKMANIPAYYAEAKKQIKNPVVELTSLAIEQHTGGLSVIEKDFADSLKKANIPATEQKAMLARVKTSVAAINNFTQWLKDLKNPTPRSFRLGKDLYAKKFKYDIQSAYSAKQIYDSAMVRKKYVHSQMFNLSKQLWPKYFGKSNMPADTLQLISKVIDTLSVKHAKPEDFQSTIEKTLPQLVDFVKQKNLLYIDPTKPLVVRKEPGYMAGVAGASCSSPGPYDKGGNTYFNVGSLAGWPKEKAESYLREYNQYMLQILCIHEAIPGHYTQMVYANQSPSLIKAILANGAMVEGWAVYTEQMMLDNGYGNNEPEMWLMWYKWNLRSVCNTILDYSVHTGTMNRDEVVKLLTKEAFQQQAEAEGKWKRASVTSVQLTSYYTGYKEITDLRNAYKKKMGSAYKLKEFNEKFLSYGSAPVKYIKELMLAK</sequence>
<accession>H1Y9F9</accession>
<reference evidence="1" key="1">
    <citation type="submission" date="2011-09" db="EMBL/GenBank/DDBJ databases">
        <title>The permanent draft genome of Mucilaginibacter paludis DSM 18603.</title>
        <authorList>
            <consortium name="US DOE Joint Genome Institute (JGI-PGF)"/>
            <person name="Lucas S."/>
            <person name="Han J."/>
            <person name="Lapidus A."/>
            <person name="Bruce D."/>
            <person name="Goodwin L."/>
            <person name="Pitluck S."/>
            <person name="Peters L."/>
            <person name="Kyrpides N."/>
            <person name="Mavromatis K."/>
            <person name="Ivanova N."/>
            <person name="Mikhailova N."/>
            <person name="Held B."/>
            <person name="Detter J.C."/>
            <person name="Tapia R."/>
            <person name="Han C."/>
            <person name="Land M."/>
            <person name="Hauser L."/>
            <person name="Markowitz V."/>
            <person name="Cheng J.-F."/>
            <person name="Hugenholtz P."/>
            <person name="Woyke T."/>
            <person name="Wu D."/>
            <person name="Tindall B."/>
            <person name="Brambilla E."/>
            <person name="Klenk H.-P."/>
            <person name="Eisen J.A."/>
        </authorList>
    </citation>
    <scope>NUCLEOTIDE SEQUENCE [LARGE SCALE GENOMIC DNA]</scope>
    <source>
        <strain evidence="1">DSM 18603</strain>
    </source>
</reference>
<dbReference type="eggNOG" id="COG4805">
    <property type="taxonomic scope" value="Bacteria"/>
</dbReference>
<dbReference type="PROSITE" id="PS51257">
    <property type="entry name" value="PROKAR_LIPOPROTEIN"/>
    <property type="match status" value="1"/>
</dbReference>
<gene>
    <name evidence="1" type="ORF">Mucpa_5899</name>
</gene>
<dbReference type="EMBL" id="CM001403">
    <property type="protein sequence ID" value="EHQ29964.1"/>
    <property type="molecule type" value="Genomic_DNA"/>
</dbReference>
<dbReference type="OrthoDB" id="9760040at2"/>
<dbReference type="AlphaFoldDB" id="H1Y9F9"/>